<gene>
    <name evidence="1" type="ORF">K3G42_026768</name>
</gene>
<evidence type="ECO:0000313" key="2">
    <source>
        <dbReference type="Proteomes" id="UP000827872"/>
    </source>
</evidence>
<organism evidence="1 2">
    <name type="scientific">Sphaerodactylus townsendi</name>
    <dbReference type="NCBI Taxonomy" id="933632"/>
    <lineage>
        <taxon>Eukaryota</taxon>
        <taxon>Metazoa</taxon>
        <taxon>Chordata</taxon>
        <taxon>Craniata</taxon>
        <taxon>Vertebrata</taxon>
        <taxon>Euteleostomi</taxon>
        <taxon>Lepidosauria</taxon>
        <taxon>Squamata</taxon>
        <taxon>Bifurcata</taxon>
        <taxon>Gekkota</taxon>
        <taxon>Sphaerodactylidae</taxon>
        <taxon>Sphaerodactylus</taxon>
    </lineage>
</organism>
<comment type="caution">
    <text evidence="1">The sequence shown here is derived from an EMBL/GenBank/DDBJ whole genome shotgun (WGS) entry which is preliminary data.</text>
</comment>
<reference evidence="1" key="1">
    <citation type="submission" date="2021-08" db="EMBL/GenBank/DDBJ databases">
        <title>The first chromosome-level gecko genome reveals the dynamic sex chromosomes of Neotropical dwarf geckos (Sphaerodactylidae: Sphaerodactylus).</title>
        <authorList>
            <person name="Pinto B.J."/>
            <person name="Keating S.E."/>
            <person name="Gamble T."/>
        </authorList>
    </citation>
    <scope>NUCLEOTIDE SEQUENCE</scope>
    <source>
        <strain evidence="1">TG3544</strain>
    </source>
</reference>
<accession>A0ACB8FBA6</accession>
<sequence>MLLRTHGFRFHVNARIIASDFGQLLGTPGHPTTPSPGSVPDDSLSTCPAALWKVAEAPDGFQPQTINPSQIKSK</sequence>
<evidence type="ECO:0000313" key="1">
    <source>
        <dbReference type="EMBL" id="KAH8002622.1"/>
    </source>
</evidence>
<proteinExistence type="predicted"/>
<dbReference type="Proteomes" id="UP000827872">
    <property type="component" value="Linkage Group LG08"/>
</dbReference>
<dbReference type="EMBL" id="CM037621">
    <property type="protein sequence ID" value="KAH8002622.1"/>
    <property type="molecule type" value="Genomic_DNA"/>
</dbReference>
<protein>
    <submittedName>
        <fullName evidence="1">Uncharacterized protein</fullName>
    </submittedName>
</protein>
<name>A0ACB8FBA6_9SAUR</name>
<keyword evidence="2" id="KW-1185">Reference proteome</keyword>